<accession>A0ABZ2KWI8</accession>
<name>A0ABZ2KWI8_9BACT</name>
<organism evidence="7 8">
    <name type="scientific">Pendulispora rubella</name>
    <dbReference type="NCBI Taxonomy" id="2741070"/>
    <lineage>
        <taxon>Bacteria</taxon>
        <taxon>Pseudomonadati</taxon>
        <taxon>Myxococcota</taxon>
        <taxon>Myxococcia</taxon>
        <taxon>Myxococcales</taxon>
        <taxon>Sorangiineae</taxon>
        <taxon>Pendulisporaceae</taxon>
        <taxon>Pendulispora</taxon>
    </lineage>
</organism>
<dbReference type="PROSITE" id="PS51198">
    <property type="entry name" value="UVRD_HELICASE_ATP_BIND"/>
    <property type="match status" value="1"/>
</dbReference>
<evidence type="ECO:0000256" key="2">
    <source>
        <dbReference type="ARBA" id="ARBA00022801"/>
    </source>
</evidence>
<reference evidence="7" key="1">
    <citation type="submission" date="2021-12" db="EMBL/GenBank/DDBJ databases">
        <title>Discovery of the Pendulisporaceae a myxobacterial family with distinct sporulation behavior and unique specialized metabolism.</title>
        <authorList>
            <person name="Garcia R."/>
            <person name="Popoff A."/>
            <person name="Bader C.D."/>
            <person name="Loehr J."/>
            <person name="Walesch S."/>
            <person name="Walt C."/>
            <person name="Boldt J."/>
            <person name="Bunk B."/>
            <person name="Haeckl F.J.F.P.J."/>
            <person name="Gunesch A.P."/>
            <person name="Birkelbach J."/>
            <person name="Nuebel U."/>
            <person name="Pietschmann T."/>
            <person name="Bach T."/>
            <person name="Mueller R."/>
        </authorList>
    </citation>
    <scope>NUCLEOTIDE SEQUENCE</scope>
    <source>
        <strain evidence="7">MSr11367</strain>
    </source>
</reference>
<protein>
    <submittedName>
        <fullName evidence="7">ATP-binding domain-containing protein</fullName>
    </submittedName>
</protein>
<keyword evidence="8" id="KW-1185">Reference proteome</keyword>
<evidence type="ECO:0000256" key="3">
    <source>
        <dbReference type="ARBA" id="ARBA00022806"/>
    </source>
</evidence>
<dbReference type="Proteomes" id="UP001374803">
    <property type="component" value="Chromosome"/>
</dbReference>
<dbReference type="Gene3D" id="3.40.50.300">
    <property type="entry name" value="P-loop containing nucleotide triphosphate hydrolases"/>
    <property type="match status" value="2"/>
</dbReference>
<dbReference type="Pfam" id="PF00580">
    <property type="entry name" value="UvrD-helicase"/>
    <property type="match status" value="1"/>
</dbReference>
<keyword evidence="3 5" id="KW-0347">Helicase</keyword>
<keyword evidence="2 5" id="KW-0378">Hydrolase</keyword>
<dbReference type="Pfam" id="PF13538">
    <property type="entry name" value="UvrD_C_2"/>
    <property type="match status" value="1"/>
</dbReference>
<evidence type="ECO:0000256" key="4">
    <source>
        <dbReference type="ARBA" id="ARBA00022840"/>
    </source>
</evidence>
<dbReference type="PANTHER" id="PTHR11070:SF17">
    <property type="entry name" value="DNA HELICASE IV"/>
    <property type="match status" value="1"/>
</dbReference>
<evidence type="ECO:0000313" key="8">
    <source>
        <dbReference type="Proteomes" id="UP001374803"/>
    </source>
</evidence>
<evidence type="ECO:0000313" key="7">
    <source>
        <dbReference type="EMBL" id="WXB03051.1"/>
    </source>
</evidence>
<dbReference type="InterPro" id="IPR027417">
    <property type="entry name" value="P-loop_NTPase"/>
</dbReference>
<evidence type="ECO:0000256" key="5">
    <source>
        <dbReference type="PROSITE-ProRule" id="PRU00560"/>
    </source>
</evidence>
<proteinExistence type="predicted"/>
<dbReference type="InterPro" id="IPR027785">
    <property type="entry name" value="UvrD-like_helicase_C"/>
</dbReference>
<keyword evidence="4 5" id="KW-0067">ATP-binding</keyword>
<dbReference type="PANTHER" id="PTHR11070">
    <property type="entry name" value="UVRD / RECB / PCRA DNA HELICASE FAMILY MEMBER"/>
    <property type="match status" value="1"/>
</dbReference>
<dbReference type="GO" id="GO:0005524">
    <property type="term" value="F:ATP binding"/>
    <property type="evidence" value="ECO:0007669"/>
    <property type="project" value="UniProtKB-KW"/>
</dbReference>
<sequence>MPNVQPRPLTAAESKLVRDHEAFAASVRASVLEKAPSRSGGTEDRFAYARLRDEYAEAGEEDRMALLAQMHETAARADARRAQEEELLPDLQAPYFAHMRLRTAGNVRDVLLGARPYVDTGRAVTIVDFRRAPIAEAFFTCEPGDDYEIEVDRRTVEGVLEARHLVAFEKGAPAAITVEGGALRRVRGEWHFEPGALVPDFSRVEGLPLAAEIDHAQREKGIAALLDADQRAVLERDPKETLLVLGAAGSGKTTVAIHRIAAIAERTPDFDPTAVLVLVPEVGLRHLARRMLTDLGLERVHVRTFDEWIRGEARRVFPWIPEESPDAPAAVRRLKRHPGIFAAIDALVEDIVRGIGSRIDRLHAGRGAIREAIDAHREPVIEHRLRQAEKAVLGAASPAKQPLLKDAFREARRRLERVQADLHRLVGDRALLEHAVRAAKGQLAMPVLEQAVEHTRRQLDDPSAVRFAHVDAERLQTLDGLSLDEDTPDAVAGTIDAEDYAILFELLFRKTGRSGTRAGALRRYRHLVLDEAQGLSPIELRVLGRALAPGGSATVAGDAAQRLGEGEAFASWDTLVSELGVHSTATHLETSYRCPRPILELAYAVLGDEAAGPMPAAAREGPAVLRTVLPGEGHAAVFISEALRSLARREPHAGVAVIAADAKSARAVHEVLARSLPARLVLDGDFAFAPGVEVTEVAQVKGLEFDYVILPDADARTYPSDGEHRRKMHVALTRAVHQVWIVAPGALSPIFPMALAVPEALSWPMGRRT</sequence>
<dbReference type="InterPro" id="IPR000212">
    <property type="entry name" value="DNA_helicase_UvrD/REP"/>
</dbReference>
<dbReference type="SUPFAM" id="SSF52540">
    <property type="entry name" value="P-loop containing nucleoside triphosphate hydrolases"/>
    <property type="match status" value="1"/>
</dbReference>
<dbReference type="RefSeq" id="WP_394832678.1">
    <property type="nucleotide sequence ID" value="NZ_CP089929.1"/>
</dbReference>
<evidence type="ECO:0000256" key="1">
    <source>
        <dbReference type="ARBA" id="ARBA00022741"/>
    </source>
</evidence>
<feature type="binding site" evidence="5">
    <location>
        <begin position="246"/>
        <end position="253"/>
    </location>
    <ligand>
        <name>ATP</name>
        <dbReference type="ChEBI" id="CHEBI:30616"/>
    </ligand>
</feature>
<gene>
    <name evidence="7" type="ORF">LVJ94_39860</name>
</gene>
<evidence type="ECO:0000259" key="6">
    <source>
        <dbReference type="PROSITE" id="PS51198"/>
    </source>
</evidence>
<dbReference type="EMBL" id="CP089983">
    <property type="protein sequence ID" value="WXB03051.1"/>
    <property type="molecule type" value="Genomic_DNA"/>
</dbReference>
<feature type="domain" description="UvrD-like helicase ATP-binding" evidence="6">
    <location>
        <begin position="225"/>
        <end position="595"/>
    </location>
</feature>
<dbReference type="InterPro" id="IPR014016">
    <property type="entry name" value="UvrD-like_ATP-bd"/>
</dbReference>
<keyword evidence="1 5" id="KW-0547">Nucleotide-binding</keyword>